<evidence type="ECO:0000313" key="11">
    <source>
        <dbReference type="Proteomes" id="UP000695000"/>
    </source>
</evidence>
<feature type="transmembrane region" description="Helical" evidence="10">
    <location>
        <begin position="36"/>
        <end position="53"/>
    </location>
</feature>
<evidence type="ECO:0000256" key="4">
    <source>
        <dbReference type="ARBA" id="ARBA00022692"/>
    </source>
</evidence>
<evidence type="ECO:0000256" key="10">
    <source>
        <dbReference type="RuleBase" id="RU361115"/>
    </source>
</evidence>
<dbReference type="PANTHER" id="PTHR11157:SF28">
    <property type="entry name" value="ELONGATION OF VERY LONG CHAIN FATTY ACIDS PROTEIN"/>
    <property type="match status" value="1"/>
</dbReference>
<dbReference type="Pfam" id="PF01151">
    <property type="entry name" value="ELO"/>
    <property type="match status" value="1"/>
</dbReference>
<evidence type="ECO:0000256" key="8">
    <source>
        <dbReference type="ARBA" id="ARBA00023136"/>
    </source>
</evidence>
<gene>
    <name evidence="12" type="primary">LOC108563110</name>
</gene>
<sequence>MAAAVWWYFFCKLTELLDTVFFILRKKTNQVSYLHLYHHTLMPICAWIGAKFLPGGHGTLLGVINSFIHIIMYMYYLITSMGPQYQKYLWWKKYLTAMQMVQFCIIAVHNIQVLFRTCDYPKCINFLLGFQAIYFFYLFGSFYVKTYILPKKVKESSNGKIKSN</sequence>
<evidence type="ECO:0000256" key="3">
    <source>
        <dbReference type="ARBA" id="ARBA00022679"/>
    </source>
</evidence>
<feature type="transmembrane region" description="Helical" evidence="10">
    <location>
        <begin position="124"/>
        <end position="144"/>
    </location>
</feature>
<proteinExistence type="inferred from homology"/>
<keyword evidence="5 10" id="KW-0276">Fatty acid metabolism</keyword>
<feature type="transmembrane region" description="Helical" evidence="10">
    <location>
        <begin position="59"/>
        <end position="78"/>
    </location>
</feature>
<dbReference type="PANTHER" id="PTHR11157">
    <property type="entry name" value="FATTY ACID ACYL TRANSFERASE-RELATED"/>
    <property type="match status" value="1"/>
</dbReference>
<dbReference type="GeneID" id="108563110"/>
<dbReference type="RefSeq" id="XP_017777178.1">
    <property type="nucleotide sequence ID" value="XM_017921689.1"/>
</dbReference>
<keyword evidence="8 10" id="KW-0472">Membrane</keyword>
<name>A0ABM1MRH8_NICVS</name>
<evidence type="ECO:0000256" key="6">
    <source>
        <dbReference type="ARBA" id="ARBA00022989"/>
    </source>
</evidence>
<reference evidence="12" key="1">
    <citation type="submission" date="2025-08" db="UniProtKB">
        <authorList>
            <consortium name="RefSeq"/>
        </authorList>
    </citation>
    <scope>IDENTIFICATION</scope>
    <source>
        <tissue evidence="12">Whole Larva</tissue>
    </source>
</reference>
<dbReference type="InterPro" id="IPR002076">
    <property type="entry name" value="ELO_fam"/>
</dbReference>
<keyword evidence="4 10" id="KW-0812">Transmembrane</keyword>
<keyword evidence="7 10" id="KW-0443">Lipid metabolism</keyword>
<feature type="transmembrane region" description="Helical" evidence="10">
    <location>
        <begin position="90"/>
        <end position="112"/>
    </location>
</feature>
<keyword evidence="3 10" id="KW-0808">Transferase</keyword>
<feature type="transmembrane region" description="Helical" evidence="10">
    <location>
        <begin position="6"/>
        <end position="24"/>
    </location>
</feature>
<organism evidence="11 12">
    <name type="scientific">Nicrophorus vespilloides</name>
    <name type="common">Boreal carrion beetle</name>
    <dbReference type="NCBI Taxonomy" id="110193"/>
    <lineage>
        <taxon>Eukaryota</taxon>
        <taxon>Metazoa</taxon>
        <taxon>Ecdysozoa</taxon>
        <taxon>Arthropoda</taxon>
        <taxon>Hexapoda</taxon>
        <taxon>Insecta</taxon>
        <taxon>Pterygota</taxon>
        <taxon>Neoptera</taxon>
        <taxon>Endopterygota</taxon>
        <taxon>Coleoptera</taxon>
        <taxon>Polyphaga</taxon>
        <taxon>Staphyliniformia</taxon>
        <taxon>Silphidae</taxon>
        <taxon>Nicrophorinae</taxon>
        <taxon>Nicrophorus</taxon>
    </lineage>
</organism>
<comment type="similarity">
    <text evidence="10">Belongs to the ELO family.</text>
</comment>
<keyword evidence="6 10" id="KW-1133">Transmembrane helix</keyword>
<dbReference type="EC" id="2.3.1.199" evidence="10"/>
<evidence type="ECO:0000256" key="1">
    <source>
        <dbReference type="ARBA" id="ARBA00004141"/>
    </source>
</evidence>
<keyword evidence="2 10" id="KW-0444">Lipid biosynthesis</keyword>
<evidence type="ECO:0000256" key="9">
    <source>
        <dbReference type="ARBA" id="ARBA00023160"/>
    </source>
</evidence>
<protein>
    <recommendedName>
        <fullName evidence="10">Elongation of very long chain fatty acids protein</fullName>
        <ecNumber evidence="10">2.3.1.199</ecNumber>
    </recommendedName>
    <alternativeName>
        <fullName evidence="10">Very-long-chain 3-oxoacyl-CoA synthase</fullName>
    </alternativeName>
</protein>
<evidence type="ECO:0000313" key="12">
    <source>
        <dbReference type="RefSeq" id="XP_017777178.1"/>
    </source>
</evidence>
<evidence type="ECO:0000256" key="5">
    <source>
        <dbReference type="ARBA" id="ARBA00022832"/>
    </source>
</evidence>
<evidence type="ECO:0000256" key="7">
    <source>
        <dbReference type="ARBA" id="ARBA00023098"/>
    </source>
</evidence>
<comment type="catalytic activity">
    <reaction evidence="10">
        <text>a very-long-chain acyl-CoA + malonyl-CoA + H(+) = a very-long-chain 3-oxoacyl-CoA + CO2 + CoA</text>
        <dbReference type="Rhea" id="RHEA:32727"/>
        <dbReference type="ChEBI" id="CHEBI:15378"/>
        <dbReference type="ChEBI" id="CHEBI:16526"/>
        <dbReference type="ChEBI" id="CHEBI:57287"/>
        <dbReference type="ChEBI" id="CHEBI:57384"/>
        <dbReference type="ChEBI" id="CHEBI:90725"/>
        <dbReference type="ChEBI" id="CHEBI:90736"/>
        <dbReference type="EC" id="2.3.1.199"/>
    </reaction>
</comment>
<comment type="subcellular location">
    <subcellularLocation>
        <location evidence="1">Membrane</location>
        <topology evidence="1">Multi-pass membrane protein</topology>
    </subcellularLocation>
</comment>
<accession>A0ABM1MRH8</accession>
<evidence type="ECO:0000256" key="2">
    <source>
        <dbReference type="ARBA" id="ARBA00022516"/>
    </source>
</evidence>
<keyword evidence="11" id="KW-1185">Reference proteome</keyword>
<keyword evidence="9 10" id="KW-0275">Fatty acid biosynthesis</keyword>
<dbReference type="Proteomes" id="UP000695000">
    <property type="component" value="Unplaced"/>
</dbReference>